<feature type="domain" description="Endoribonuclease L-PSP/chorismate mutase-like" evidence="4">
    <location>
        <begin position="400"/>
        <end position="546"/>
    </location>
</feature>
<sequence length="548" mass="59501">MKLDIGKLFWEKYPKFTDIRILLHENLFPMLSSIFLLVSTIFTFANADSTQYQLMVGSYTKAKNPGIEVFDLDLATAKTKANYVRENPNASYQALSADGNLLYSVSEEGGGKSAISAYARNANGTYTKLNSSPTVGDGPCFVKYHEASKTVYVANYGSGSLNVFKTKENGQLLPASQSFFYKGYSIVAGRQDAPHAHMVAIAPNQKSLYVPDLGSDKIHWHPILPDGTLSENYQSISVSPGNGPRHMIFHPNGHVAYVINELNGTVDVFKIHAQGLDKIQNIVSDTSTKVAVKASADIHISPNGKWLISSNRITSDNLALFAIQADGTLKSIGYQAVAKMPRNFSYDPSGKWLFVASQTENKIQVFSVNQQTGLLTDSKQDISVAAPVCLLFIKKPDSPEERLQALGITLLKPSTPLANYVKFTRAGNIAYLSGHLPEKAEGGFVIGKLGNKLSVEEGQAAAKLAGISLISTLKGQLGDLRRIKRILKVTGFVNSDPSFTQQPQVMNGFSDLMVAVFGDKGKHARSAVGVIVLPNNAALEVEMVVELY</sequence>
<evidence type="ECO:0000259" key="4">
    <source>
        <dbReference type="Pfam" id="PF14588"/>
    </source>
</evidence>
<dbReference type="SUPFAM" id="SSF55298">
    <property type="entry name" value="YjgF-like"/>
    <property type="match status" value="1"/>
</dbReference>
<reference evidence="5 6" key="1">
    <citation type="submission" date="2019-02" db="EMBL/GenBank/DDBJ databases">
        <title>Genome of a new Bacteroidetes strain.</title>
        <authorList>
            <person name="Pitt A."/>
        </authorList>
    </citation>
    <scope>NUCLEOTIDE SEQUENCE [LARGE SCALE GENOMIC DNA]</scope>
    <source>
        <strain evidence="5 6">50C-KIRBA</strain>
    </source>
</reference>
<dbReference type="PANTHER" id="PTHR30344">
    <property type="entry name" value="6-PHOSPHOGLUCONOLACTONASE-RELATED"/>
    <property type="match status" value="1"/>
</dbReference>
<proteinExistence type="inferred from homology"/>
<dbReference type="Gene3D" id="2.130.10.10">
    <property type="entry name" value="YVTN repeat-like/Quinoprotein amine dehydrogenase"/>
    <property type="match status" value="1"/>
</dbReference>
<gene>
    <name evidence="5" type="ORF">EWU23_07935</name>
</gene>
<dbReference type="InterPro" id="IPR019405">
    <property type="entry name" value="Lactonase_7-beta_prop"/>
</dbReference>
<dbReference type="SUPFAM" id="SSF51004">
    <property type="entry name" value="C-terminal (heme d1) domain of cytochrome cd1-nitrite reductase"/>
    <property type="match status" value="1"/>
</dbReference>
<feature type="transmembrane region" description="Helical" evidence="3">
    <location>
        <begin position="21"/>
        <end position="45"/>
    </location>
</feature>
<accession>A0ABX0EWF0</accession>
<keyword evidence="2" id="KW-0313">Glucose metabolism</keyword>
<keyword evidence="3" id="KW-1133">Transmembrane helix</keyword>
<dbReference type="InterPro" id="IPR035959">
    <property type="entry name" value="RutC-like_sf"/>
</dbReference>
<dbReference type="Gene3D" id="3.30.1330.40">
    <property type="entry name" value="RutC-like"/>
    <property type="match status" value="1"/>
</dbReference>
<keyword evidence="3" id="KW-0472">Membrane</keyword>
<keyword evidence="3" id="KW-0812">Transmembrane</keyword>
<dbReference type="CDD" id="cd02199">
    <property type="entry name" value="YjgF_YER057c_UK114_like_1"/>
    <property type="match status" value="1"/>
</dbReference>
<evidence type="ECO:0000256" key="3">
    <source>
        <dbReference type="SAM" id="Phobius"/>
    </source>
</evidence>
<protein>
    <recommendedName>
        <fullName evidence="4">Endoribonuclease L-PSP/chorismate mutase-like domain-containing protein</fullName>
    </recommendedName>
</protein>
<dbReference type="InterPro" id="IPR015943">
    <property type="entry name" value="WD40/YVTN_repeat-like_dom_sf"/>
</dbReference>
<evidence type="ECO:0000256" key="2">
    <source>
        <dbReference type="ARBA" id="ARBA00022526"/>
    </source>
</evidence>
<name>A0ABX0EWF0_9BACT</name>
<dbReference type="EMBL" id="SEWW01000004">
    <property type="protein sequence ID" value="NGZ44401.1"/>
    <property type="molecule type" value="Genomic_DNA"/>
</dbReference>
<evidence type="ECO:0000313" key="6">
    <source>
        <dbReference type="Proteomes" id="UP001318301"/>
    </source>
</evidence>
<dbReference type="InterPro" id="IPR011048">
    <property type="entry name" value="Haem_d1_sf"/>
</dbReference>
<dbReference type="Pfam" id="PF10282">
    <property type="entry name" value="Lactonase"/>
    <property type="match status" value="1"/>
</dbReference>
<comment type="similarity">
    <text evidence="1">Belongs to the cycloisomerase 2 family.</text>
</comment>
<comment type="caution">
    <text evidence="5">The sequence shown here is derived from an EMBL/GenBank/DDBJ whole genome shotgun (WGS) entry which is preliminary data.</text>
</comment>
<dbReference type="PANTHER" id="PTHR30344:SF1">
    <property type="entry name" value="6-PHOSPHOGLUCONOLACTONASE"/>
    <property type="match status" value="1"/>
</dbReference>
<keyword evidence="2" id="KW-0119">Carbohydrate metabolism</keyword>
<dbReference type="Pfam" id="PF14588">
    <property type="entry name" value="YjgF_endoribonc"/>
    <property type="match status" value="1"/>
</dbReference>
<dbReference type="InterPro" id="IPR013813">
    <property type="entry name" value="Endoribo_LPSP/chorism_mut-like"/>
</dbReference>
<organism evidence="5 6">
    <name type="scientific">Aquirufa beregesia</name>
    <dbReference type="NCBI Taxonomy" id="2516556"/>
    <lineage>
        <taxon>Bacteria</taxon>
        <taxon>Pseudomonadati</taxon>
        <taxon>Bacteroidota</taxon>
        <taxon>Cytophagia</taxon>
        <taxon>Cytophagales</taxon>
        <taxon>Flectobacillaceae</taxon>
        <taxon>Aquirufa</taxon>
    </lineage>
</organism>
<dbReference type="InterPro" id="IPR050282">
    <property type="entry name" value="Cycloisomerase_2"/>
</dbReference>
<dbReference type="Proteomes" id="UP001318301">
    <property type="component" value="Unassembled WGS sequence"/>
</dbReference>
<keyword evidence="6" id="KW-1185">Reference proteome</keyword>
<evidence type="ECO:0000256" key="1">
    <source>
        <dbReference type="ARBA" id="ARBA00005564"/>
    </source>
</evidence>
<evidence type="ECO:0000313" key="5">
    <source>
        <dbReference type="EMBL" id="NGZ44401.1"/>
    </source>
</evidence>